<proteinExistence type="predicted"/>
<dbReference type="PANTHER" id="PTHR35290">
    <property type="entry name" value="PROTEIN CASPARIAN STRIP INTEGRITY FACTOR 1-RELATED"/>
    <property type="match status" value="1"/>
</dbReference>
<sequence>MGTKRSSSLLFVLVIASLLLASFAGHRKLVDSHVGSEIKESRKKSENYENVFVVHPRILTVKTNDYGNYDPSPSLAKPPFKLIPN</sequence>
<keyword evidence="2" id="KW-0732">Signal</keyword>
<gene>
    <name evidence="3" type="ORF">A4U43_C02F20360</name>
</gene>
<keyword evidence="4" id="KW-1185">Reference proteome</keyword>
<name>A0A5P1FJP7_ASPOF</name>
<accession>A0A5P1FJP7</accession>
<dbReference type="OMA" id="MNDYARY"/>
<evidence type="ECO:0000313" key="3">
    <source>
        <dbReference type="EMBL" id="ONK78585.1"/>
    </source>
</evidence>
<dbReference type="AlphaFoldDB" id="A0A5P1FJP7"/>
<dbReference type="OrthoDB" id="1936508at2759"/>
<feature type="chain" id="PRO_5024307324" evidence="2">
    <location>
        <begin position="25"/>
        <end position="85"/>
    </location>
</feature>
<dbReference type="Proteomes" id="UP000243459">
    <property type="component" value="Chromosome 2"/>
</dbReference>
<evidence type="ECO:0000256" key="1">
    <source>
        <dbReference type="SAM" id="MobiDB-lite"/>
    </source>
</evidence>
<dbReference type="Gramene" id="ONK78585">
    <property type="protein sequence ID" value="ONK78585"/>
    <property type="gene ID" value="A4U43_C02F20360"/>
</dbReference>
<protein>
    <submittedName>
        <fullName evidence="3">Uncharacterized protein</fullName>
    </submittedName>
</protein>
<dbReference type="EMBL" id="CM007382">
    <property type="protein sequence ID" value="ONK78585.1"/>
    <property type="molecule type" value="Genomic_DNA"/>
</dbReference>
<dbReference type="PANTHER" id="PTHR35290:SF2">
    <property type="entry name" value="PROTEIN CASPARIAN STRIP INTEGRITY FACTOR 1"/>
    <property type="match status" value="1"/>
</dbReference>
<feature type="region of interest" description="Disordered" evidence="1">
    <location>
        <begin position="66"/>
        <end position="85"/>
    </location>
</feature>
<evidence type="ECO:0000313" key="4">
    <source>
        <dbReference type="Proteomes" id="UP000243459"/>
    </source>
</evidence>
<reference evidence="4" key="1">
    <citation type="journal article" date="2017" name="Nat. Commun.">
        <title>The asparagus genome sheds light on the origin and evolution of a young Y chromosome.</title>
        <authorList>
            <person name="Harkess A."/>
            <person name="Zhou J."/>
            <person name="Xu C."/>
            <person name="Bowers J.E."/>
            <person name="Van der Hulst R."/>
            <person name="Ayyampalayam S."/>
            <person name="Mercati F."/>
            <person name="Riccardi P."/>
            <person name="McKain M.R."/>
            <person name="Kakrana A."/>
            <person name="Tang H."/>
            <person name="Ray J."/>
            <person name="Groenendijk J."/>
            <person name="Arikit S."/>
            <person name="Mathioni S.M."/>
            <person name="Nakano M."/>
            <person name="Shan H."/>
            <person name="Telgmann-Rauber A."/>
            <person name="Kanno A."/>
            <person name="Yue Z."/>
            <person name="Chen H."/>
            <person name="Li W."/>
            <person name="Chen Y."/>
            <person name="Xu X."/>
            <person name="Zhang Y."/>
            <person name="Luo S."/>
            <person name="Chen H."/>
            <person name="Gao J."/>
            <person name="Mao Z."/>
            <person name="Pires J.C."/>
            <person name="Luo M."/>
            <person name="Kudrna D."/>
            <person name="Wing R.A."/>
            <person name="Meyers B.C."/>
            <person name="Yi K."/>
            <person name="Kong H."/>
            <person name="Lavrijsen P."/>
            <person name="Sunseri F."/>
            <person name="Falavigna A."/>
            <person name="Ye Y."/>
            <person name="Leebens-Mack J.H."/>
            <person name="Chen G."/>
        </authorList>
    </citation>
    <scope>NUCLEOTIDE SEQUENCE [LARGE SCALE GENOMIC DNA]</scope>
    <source>
        <strain evidence="4">cv. DH0086</strain>
    </source>
</reference>
<evidence type="ECO:0000256" key="2">
    <source>
        <dbReference type="SAM" id="SignalP"/>
    </source>
</evidence>
<feature type="signal peptide" evidence="2">
    <location>
        <begin position="1"/>
        <end position="24"/>
    </location>
</feature>
<organism evidence="3 4">
    <name type="scientific">Asparagus officinalis</name>
    <name type="common">Garden asparagus</name>
    <dbReference type="NCBI Taxonomy" id="4686"/>
    <lineage>
        <taxon>Eukaryota</taxon>
        <taxon>Viridiplantae</taxon>
        <taxon>Streptophyta</taxon>
        <taxon>Embryophyta</taxon>
        <taxon>Tracheophyta</taxon>
        <taxon>Spermatophyta</taxon>
        <taxon>Magnoliopsida</taxon>
        <taxon>Liliopsida</taxon>
        <taxon>Asparagales</taxon>
        <taxon>Asparagaceae</taxon>
        <taxon>Asparagoideae</taxon>
        <taxon>Asparagus</taxon>
    </lineage>
</organism>
<dbReference type="InterPro" id="IPR038974">
    <property type="entry name" value="CIF1/2"/>
</dbReference>